<evidence type="ECO:0000256" key="4">
    <source>
        <dbReference type="ARBA" id="ARBA00022723"/>
    </source>
</evidence>
<proteinExistence type="inferred from homology"/>
<dbReference type="SUPFAM" id="SSF51338">
    <property type="entry name" value="Composite domain of metallo-dependent hydrolases"/>
    <property type="match status" value="1"/>
</dbReference>
<dbReference type="GO" id="GO:0006145">
    <property type="term" value="P:purine nucleobase catabolic process"/>
    <property type="evidence" value="ECO:0007669"/>
    <property type="project" value="TreeGrafter"/>
</dbReference>
<dbReference type="InterPro" id="IPR006680">
    <property type="entry name" value="Amidohydro-rel"/>
</dbReference>
<comment type="similarity">
    <text evidence="3">Belongs to the metallo-dependent hydrolases superfamily. DHOase family. Class I DHOase subfamily.</text>
</comment>
<dbReference type="InterPro" id="IPR050138">
    <property type="entry name" value="DHOase/Allantoinase_Hydrolase"/>
</dbReference>
<evidence type="ECO:0000259" key="6">
    <source>
        <dbReference type="Pfam" id="PF01979"/>
    </source>
</evidence>
<dbReference type="PANTHER" id="PTHR43668:SF4">
    <property type="entry name" value="ALLANTOINASE"/>
    <property type="match status" value="1"/>
</dbReference>
<dbReference type="InterPro" id="IPR002195">
    <property type="entry name" value="Dihydroorotase_CS"/>
</dbReference>
<dbReference type="PROSITE" id="PS00483">
    <property type="entry name" value="DIHYDROOROTASE_2"/>
    <property type="match status" value="1"/>
</dbReference>
<evidence type="ECO:0000256" key="3">
    <source>
        <dbReference type="ARBA" id="ARBA00010286"/>
    </source>
</evidence>
<dbReference type="GO" id="GO:0005737">
    <property type="term" value="C:cytoplasm"/>
    <property type="evidence" value="ECO:0007669"/>
    <property type="project" value="TreeGrafter"/>
</dbReference>
<dbReference type="InterPro" id="IPR011059">
    <property type="entry name" value="Metal-dep_hydrolase_composite"/>
</dbReference>
<dbReference type="EMBL" id="PQCO01000207">
    <property type="protein sequence ID" value="PUE01098.1"/>
    <property type="molecule type" value="Genomic_DNA"/>
</dbReference>
<dbReference type="NCBIfam" id="TIGR00857">
    <property type="entry name" value="pyrC_multi"/>
    <property type="match status" value="1"/>
</dbReference>
<dbReference type="PANTHER" id="PTHR43668">
    <property type="entry name" value="ALLANTOINASE"/>
    <property type="match status" value="1"/>
</dbReference>
<evidence type="ECO:0000313" key="8">
    <source>
        <dbReference type="Proteomes" id="UP000250928"/>
    </source>
</evidence>
<dbReference type="GO" id="GO:0046872">
    <property type="term" value="F:metal ion binding"/>
    <property type="evidence" value="ECO:0007669"/>
    <property type="project" value="UniProtKB-KW"/>
</dbReference>
<comment type="function">
    <text evidence="2">Catalyzes the reversible cyclization of carbamoyl aspartate to dihydroorotate.</text>
</comment>
<evidence type="ECO:0000256" key="5">
    <source>
        <dbReference type="ARBA" id="ARBA00022801"/>
    </source>
</evidence>
<dbReference type="Proteomes" id="UP000250928">
    <property type="component" value="Unassembled WGS sequence"/>
</dbReference>
<dbReference type="GO" id="GO:0004038">
    <property type="term" value="F:allantoinase activity"/>
    <property type="evidence" value="ECO:0007669"/>
    <property type="project" value="TreeGrafter"/>
</dbReference>
<reference evidence="7 8" key="1">
    <citation type="submission" date="2018-01" db="EMBL/GenBank/DDBJ databases">
        <title>Novel co-symbiosis in the lucinid bivalve Phacoides pectinatus.</title>
        <authorList>
            <person name="Lim S.J."/>
            <person name="Davis B.G."/>
            <person name="Gill D.E."/>
            <person name="Engel A.S."/>
            <person name="Anderson L.C."/>
            <person name="Campbell B.J."/>
        </authorList>
    </citation>
    <scope>NUCLEOTIDE SEQUENCE [LARGE SCALE GENOMIC DNA]</scope>
    <source>
        <strain evidence="7">N3_P5</strain>
    </source>
</reference>
<evidence type="ECO:0000256" key="1">
    <source>
        <dbReference type="ARBA" id="ARBA00001947"/>
    </source>
</evidence>
<comment type="caution">
    <text evidence="7">The sequence shown here is derived from an EMBL/GenBank/DDBJ whole genome shotgun (WGS) entry which is preliminary data.</text>
</comment>
<dbReference type="AlphaFoldDB" id="A0A6N4DW20"/>
<dbReference type="InterPro" id="IPR032466">
    <property type="entry name" value="Metal_Hydrolase"/>
</dbReference>
<dbReference type="Gene3D" id="3.20.20.140">
    <property type="entry name" value="Metal-dependent hydrolases"/>
    <property type="match status" value="1"/>
</dbReference>
<gene>
    <name evidence="7" type="ORF">C3L24_08445</name>
</gene>
<sequence length="448" mass="49471">MAEQILIKGARMINDGQIGEGDLLVKGGRIERIATDISAPPGARVIEASGRILMPGMIDDQVHFREPGVTHKADIHSESRAAVAGGITSFMDMPNTTPQTVTLDELEKKYALAAERSIANYSFYFGATNDNIDQIRALAPDQTCGIKCFMGASTGNMLVDREETLDAIFRDAPMLLATHCEDTPMIAANEHSYRERYGEAIPMEMHPLIRSAEACYKSSSLAVELARRHGTRLHVLHITTARELEELFEAGPLDQKRITAEACVHHFYFDETDYASRGSLIKCNPAVKGARDKAAIRRALADDRLDVIGTDHAPHTLEEKAGSYFKAPAGLPLVQWALPMALELYHDGVLTLERVVEKVAHAPARLFQIADRGYLREGYWADLVLVDLDAPYRVSREEVLYKCGWSPLEGDTLRARVAATLVNGNLVYREGAVIEGGSGQRLRFTRRG</sequence>
<feature type="domain" description="Amidohydrolase-related" evidence="6">
    <location>
        <begin position="52"/>
        <end position="427"/>
    </location>
</feature>
<dbReference type="SUPFAM" id="SSF51556">
    <property type="entry name" value="Metallo-dependent hydrolases"/>
    <property type="match status" value="1"/>
</dbReference>
<protein>
    <submittedName>
        <fullName evidence="7">Dihydroorotase</fullName>
    </submittedName>
</protein>
<dbReference type="CDD" id="cd01318">
    <property type="entry name" value="DHOase_IIb"/>
    <property type="match status" value="1"/>
</dbReference>
<evidence type="ECO:0000256" key="2">
    <source>
        <dbReference type="ARBA" id="ARBA00002368"/>
    </source>
</evidence>
<evidence type="ECO:0000313" key="7">
    <source>
        <dbReference type="EMBL" id="PUE01098.1"/>
    </source>
</evidence>
<keyword evidence="5" id="KW-0378">Hydrolase</keyword>
<dbReference type="Gene3D" id="2.30.40.10">
    <property type="entry name" value="Urease, subunit C, domain 1"/>
    <property type="match status" value="1"/>
</dbReference>
<dbReference type="NCBIfam" id="NF006688">
    <property type="entry name" value="PRK09236.1"/>
    <property type="match status" value="1"/>
</dbReference>
<dbReference type="Pfam" id="PF01979">
    <property type="entry name" value="Amidohydro_1"/>
    <property type="match status" value="1"/>
</dbReference>
<keyword evidence="4" id="KW-0479">Metal-binding</keyword>
<name>A0A6N4DW20_9GAMM</name>
<organism evidence="7 8">
    <name type="scientific">Candidatus Sedimenticola endophacoides</name>
    <dbReference type="NCBI Taxonomy" id="2548426"/>
    <lineage>
        <taxon>Bacteria</taxon>
        <taxon>Pseudomonadati</taxon>
        <taxon>Pseudomonadota</taxon>
        <taxon>Gammaproteobacteria</taxon>
        <taxon>Chromatiales</taxon>
        <taxon>Sedimenticolaceae</taxon>
        <taxon>Sedimenticola</taxon>
    </lineage>
</organism>
<comment type="cofactor">
    <cofactor evidence="1">
        <name>Zn(2+)</name>
        <dbReference type="ChEBI" id="CHEBI:29105"/>
    </cofactor>
</comment>
<accession>A0A6N4DW20</accession>